<evidence type="ECO:0000313" key="7">
    <source>
        <dbReference type="Proteomes" id="UP000325462"/>
    </source>
</evidence>
<dbReference type="STRING" id="28035.B6N84_10670"/>
<keyword evidence="7" id="KW-1185">Reference proteome</keyword>
<dbReference type="InterPro" id="IPR011051">
    <property type="entry name" value="RmlC_Cupin_sf"/>
</dbReference>
<sequence>MISAEEWINRLELMPHPEGGYYKETLRPDDKKRASYSSIYFLLKDADVSHFHRIDADEVWYHHSGETLLIHMITTEGKYYVEQLGQNVADGDVLQCVVPKGTIFASSLKHSKGYGIVGCMCQPAFEFEHFELLAQAILLEKYPQHQEIIKAYAVE</sequence>
<evidence type="ECO:0000313" key="4">
    <source>
        <dbReference type="EMBL" id="TBW71943.1"/>
    </source>
</evidence>
<dbReference type="Proteomes" id="UP000070063">
    <property type="component" value="Unassembled WGS sequence"/>
</dbReference>
<dbReference type="AlphaFoldDB" id="A0A133Q144"/>
<dbReference type="EMBL" id="LRQI01000090">
    <property type="protein sequence ID" value="KXA36599.1"/>
    <property type="molecule type" value="Genomic_DNA"/>
</dbReference>
<dbReference type="PANTHER" id="PTHR33387">
    <property type="entry name" value="RMLC-LIKE JELLY ROLL FOLD PROTEIN"/>
    <property type="match status" value="1"/>
</dbReference>
<dbReference type="SUPFAM" id="SSF51182">
    <property type="entry name" value="RmlC-like cupins"/>
    <property type="match status" value="1"/>
</dbReference>
<dbReference type="Pfam" id="PF06172">
    <property type="entry name" value="Cupin_5"/>
    <property type="match status" value="1"/>
</dbReference>
<dbReference type="EMBL" id="SCHB01000005">
    <property type="protein sequence ID" value="TBW71943.1"/>
    <property type="molecule type" value="Genomic_DNA"/>
</dbReference>
<dbReference type="InterPro" id="IPR009327">
    <property type="entry name" value="Cupin_DUF985"/>
</dbReference>
<dbReference type="eggNOG" id="COG3542">
    <property type="taxonomic scope" value="Bacteria"/>
</dbReference>
<gene>
    <name evidence="4" type="ORF">EQ812_09040</name>
    <name evidence="3" type="ORF">FO454_11940</name>
    <name evidence="2" type="ORF">HMPREF3225_02161</name>
</gene>
<dbReference type="InterPro" id="IPR014710">
    <property type="entry name" value="RmlC-like_jellyroll"/>
</dbReference>
<dbReference type="GeneID" id="58090417"/>
<dbReference type="Gene3D" id="2.60.120.10">
    <property type="entry name" value="Jelly Rolls"/>
    <property type="match status" value="1"/>
</dbReference>
<dbReference type="CDD" id="cd06121">
    <property type="entry name" value="cupin_YML079wp"/>
    <property type="match status" value="1"/>
</dbReference>
<organism evidence="4 6">
    <name type="scientific">Staphylococcus lugdunensis</name>
    <dbReference type="NCBI Taxonomy" id="28035"/>
    <lineage>
        <taxon>Bacteria</taxon>
        <taxon>Bacillati</taxon>
        <taxon>Bacillota</taxon>
        <taxon>Bacilli</taxon>
        <taxon>Bacillales</taxon>
        <taxon>Staphylococcaceae</taxon>
        <taxon>Staphylococcus</taxon>
    </lineage>
</organism>
<feature type="domain" description="DUF985" evidence="1">
    <location>
        <begin position="5"/>
        <end position="133"/>
    </location>
</feature>
<evidence type="ECO:0000313" key="3">
    <source>
        <dbReference type="EMBL" id="QEX39577.1"/>
    </source>
</evidence>
<reference evidence="4 6" key="2">
    <citation type="journal article" date="2019" name="Sci. Transl. Med.">
        <title>Quorum sensing between bacterial species on the skin protects against epidermal injury in atopic dermatitis.</title>
        <authorList>
            <person name="Williams M.R."/>
        </authorList>
    </citation>
    <scope>NUCLEOTIDE SEQUENCE [LARGE SCALE GENOMIC DNA]</scope>
    <source>
        <strain evidence="4 6">E7</strain>
    </source>
</reference>
<evidence type="ECO:0000313" key="2">
    <source>
        <dbReference type="EMBL" id="KXA36599.1"/>
    </source>
</evidence>
<dbReference type="Proteomes" id="UP000325462">
    <property type="component" value="Chromosome"/>
</dbReference>
<dbReference type="EMBL" id="CP041722">
    <property type="protein sequence ID" value="QEX39577.1"/>
    <property type="molecule type" value="Genomic_DNA"/>
</dbReference>
<protein>
    <submittedName>
        <fullName evidence="4">Cupin domain-containing protein</fullName>
    </submittedName>
    <submittedName>
        <fullName evidence="2">Cupin family protein</fullName>
    </submittedName>
</protein>
<dbReference type="PANTHER" id="PTHR33387:SF3">
    <property type="entry name" value="DUF985 DOMAIN-CONTAINING PROTEIN"/>
    <property type="match status" value="1"/>
</dbReference>
<reference evidence="2 5" key="1">
    <citation type="submission" date="2016-01" db="EMBL/GenBank/DDBJ databases">
        <authorList>
            <person name="Mitreva M."/>
            <person name="Pepin K.H."/>
            <person name="Mihindukulasuriya K.A."/>
            <person name="Fulton R."/>
            <person name="Fronick C."/>
            <person name="O'Laughlin M."/>
            <person name="Miner T."/>
            <person name="Herter B."/>
            <person name="Rosa B.A."/>
            <person name="Cordes M."/>
            <person name="Tomlinson C."/>
            <person name="Wollam A."/>
            <person name="Palsikar V.B."/>
            <person name="Mardis E.R."/>
            <person name="Wilson R.K."/>
        </authorList>
    </citation>
    <scope>NUCLEOTIDE SEQUENCE [LARGE SCALE GENOMIC DNA]</scope>
    <source>
        <strain evidence="2 5">MJR7738</strain>
    </source>
</reference>
<evidence type="ECO:0000313" key="6">
    <source>
        <dbReference type="Proteomes" id="UP000293637"/>
    </source>
</evidence>
<accession>A0A133Q144</accession>
<dbReference type="OMA" id="HWHRIDA"/>
<dbReference type="InterPro" id="IPR039935">
    <property type="entry name" value="YML079W-like"/>
</dbReference>
<reference evidence="3 7" key="3">
    <citation type="submission" date="2019-07" db="EMBL/GenBank/DDBJ databases">
        <title>Comparative genome analysis of staphylococcus lugdunensis shows clonal complex-dependent diversity of the putative virulence factor, ess/type vii locus.</title>
        <authorList>
            <person name="Lebeurre J."/>
            <person name="Dahyot S."/>
            <person name="Diene S."/>
            <person name="Paulay A."/>
            <person name="Aubourg M."/>
            <person name="Argemi X."/>
            <person name="Giard J.-C."/>
            <person name="Tournier I."/>
            <person name="Francois P."/>
            <person name="Pestel-Caron M."/>
        </authorList>
    </citation>
    <scope>NUCLEOTIDE SEQUENCE [LARGE SCALE GENOMIC DNA]</scope>
    <source>
        <strain evidence="3 7">SL13</strain>
    </source>
</reference>
<proteinExistence type="predicted"/>
<evidence type="ECO:0000259" key="1">
    <source>
        <dbReference type="Pfam" id="PF06172"/>
    </source>
</evidence>
<name>A0A133Q144_STALU</name>
<evidence type="ECO:0000313" key="5">
    <source>
        <dbReference type="Proteomes" id="UP000070063"/>
    </source>
</evidence>
<dbReference type="Proteomes" id="UP000293637">
    <property type="component" value="Unassembled WGS sequence"/>
</dbReference>
<dbReference type="RefSeq" id="WP_002459798.1">
    <property type="nucleotide sequence ID" value="NZ_AP021848.1"/>
</dbReference>